<feature type="compositionally biased region" description="Low complexity" evidence="1">
    <location>
        <begin position="37"/>
        <end position="46"/>
    </location>
</feature>
<accession>A0ABR1SSZ1</accession>
<sequence length="91" mass="9751">MRTSLFATFLLVVTHARQIAQEQLRGLATPDQRAPRANTAGGTTTTNELSLRLAGPNLTYMAEFGIGSPPQRFELGIVSTTLSVLPLHDGS</sequence>
<dbReference type="Proteomes" id="UP001396898">
    <property type="component" value="Unassembled WGS sequence"/>
</dbReference>
<organism evidence="3 4">
    <name type="scientific">Apiospora marii</name>
    <dbReference type="NCBI Taxonomy" id="335849"/>
    <lineage>
        <taxon>Eukaryota</taxon>
        <taxon>Fungi</taxon>
        <taxon>Dikarya</taxon>
        <taxon>Ascomycota</taxon>
        <taxon>Pezizomycotina</taxon>
        <taxon>Sordariomycetes</taxon>
        <taxon>Xylariomycetidae</taxon>
        <taxon>Amphisphaeriales</taxon>
        <taxon>Apiosporaceae</taxon>
        <taxon>Apiospora</taxon>
    </lineage>
</organism>
<reference evidence="3 4" key="1">
    <citation type="submission" date="2023-01" db="EMBL/GenBank/DDBJ databases">
        <title>Analysis of 21 Apiospora genomes using comparative genomics revels a genus with tremendous synthesis potential of carbohydrate active enzymes and secondary metabolites.</title>
        <authorList>
            <person name="Sorensen T."/>
        </authorList>
    </citation>
    <scope>NUCLEOTIDE SEQUENCE [LARGE SCALE GENOMIC DNA]</scope>
    <source>
        <strain evidence="3 4">CBS 20057</strain>
    </source>
</reference>
<name>A0ABR1SSZ1_9PEZI</name>
<evidence type="ECO:0000256" key="2">
    <source>
        <dbReference type="SAM" id="SignalP"/>
    </source>
</evidence>
<proteinExistence type="predicted"/>
<evidence type="ECO:0000313" key="3">
    <source>
        <dbReference type="EMBL" id="KAK8037439.1"/>
    </source>
</evidence>
<feature type="chain" id="PRO_5045122436" evidence="2">
    <location>
        <begin position="17"/>
        <end position="91"/>
    </location>
</feature>
<gene>
    <name evidence="3" type="ORF">PG991_000785</name>
</gene>
<protein>
    <submittedName>
        <fullName evidence="3">Uncharacterized protein</fullName>
    </submittedName>
</protein>
<feature type="region of interest" description="Disordered" evidence="1">
    <location>
        <begin position="26"/>
        <end position="46"/>
    </location>
</feature>
<feature type="signal peptide" evidence="2">
    <location>
        <begin position="1"/>
        <end position="16"/>
    </location>
</feature>
<evidence type="ECO:0000256" key="1">
    <source>
        <dbReference type="SAM" id="MobiDB-lite"/>
    </source>
</evidence>
<dbReference type="EMBL" id="JAQQWI010000002">
    <property type="protein sequence ID" value="KAK8037439.1"/>
    <property type="molecule type" value="Genomic_DNA"/>
</dbReference>
<keyword evidence="4" id="KW-1185">Reference proteome</keyword>
<keyword evidence="2" id="KW-0732">Signal</keyword>
<evidence type="ECO:0000313" key="4">
    <source>
        <dbReference type="Proteomes" id="UP001396898"/>
    </source>
</evidence>
<comment type="caution">
    <text evidence="3">The sequence shown here is derived from an EMBL/GenBank/DDBJ whole genome shotgun (WGS) entry which is preliminary data.</text>
</comment>